<organism evidence="2">
    <name type="scientific">Daucus carota subsp. sativus</name>
    <name type="common">Carrot</name>
    <dbReference type="NCBI Taxonomy" id="79200"/>
    <lineage>
        <taxon>Eukaryota</taxon>
        <taxon>Viridiplantae</taxon>
        <taxon>Streptophyta</taxon>
        <taxon>Embryophyta</taxon>
        <taxon>Tracheophyta</taxon>
        <taxon>Spermatophyta</taxon>
        <taxon>Magnoliopsida</taxon>
        <taxon>eudicotyledons</taxon>
        <taxon>Gunneridae</taxon>
        <taxon>Pentapetalae</taxon>
        <taxon>asterids</taxon>
        <taxon>campanulids</taxon>
        <taxon>Apiales</taxon>
        <taxon>Apiaceae</taxon>
        <taxon>Apioideae</taxon>
        <taxon>Scandiceae</taxon>
        <taxon>Daucinae</taxon>
        <taxon>Daucus</taxon>
        <taxon>Daucus sect. Daucus</taxon>
    </lineage>
</organism>
<evidence type="ECO:0000256" key="1">
    <source>
        <dbReference type="SAM" id="MobiDB-lite"/>
    </source>
</evidence>
<keyword evidence="4" id="KW-1185">Reference proteome</keyword>
<dbReference type="Gramene" id="KZM93434">
    <property type="protein sequence ID" value="KZM93434"/>
    <property type="gene ID" value="DCAR_016679"/>
</dbReference>
<dbReference type="EMBL" id="LNRQ01000005">
    <property type="protein sequence ID" value="KZM93434.1"/>
    <property type="molecule type" value="Genomic_DNA"/>
</dbReference>
<accession>A0A164XPF1</accession>
<evidence type="ECO:0000313" key="4">
    <source>
        <dbReference type="Proteomes" id="UP000077755"/>
    </source>
</evidence>
<dbReference type="EMBL" id="CP093347">
    <property type="protein sequence ID" value="WOG99707.1"/>
    <property type="molecule type" value="Genomic_DNA"/>
</dbReference>
<proteinExistence type="predicted"/>
<feature type="compositionally biased region" description="Polar residues" evidence="1">
    <location>
        <begin position="54"/>
        <end position="67"/>
    </location>
</feature>
<evidence type="ECO:0000313" key="2">
    <source>
        <dbReference type="EMBL" id="KZM93434.1"/>
    </source>
</evidence>
<gene>
    <name evidence="2" type="ORF">DCAR_016679</name>
    <name evidence="3" type="ORF">DCAR_0519062</name>
</gene>
<feature type="compositionally biased region" description="Basic and acidic residues" evidence="1">
    <location>
        <begin position="190"/>
        <end position="209"/>
    </location>
</feature>
<reference evidence="3" key="2">
    <citation type="submission" date="2022-03" db="EMBL/GenBank/DDBJ databases">
        <title>Draft title - Genomic analysis of global carrot germplasm unveils the trajectory of domestication and the origin of high carotenoid orange carrot.</title>
        <authorList>
            <person name="Iorizzo M."/>
            <person name="Ellison S."/>
            <person name="Senalik D."/>
            <person name="Macko-Podgorni A."/>
            <person name="Grzebelus D."/>
            <person name="Bostan H."/>
            <person name="Rolling W."/>
            <person name="Curaba J."/>
            <person name="Simon P."/>
        </authorList>
    </citation>
    <scope>NUCLEOTIDE SEQUENCE</scope>
    <source>
        <tissue evidence="3">Leaf</tissue>
    </source>
</reference>
<feature type="compositionally biased region" description="Polar residues" evidence="1">
    <location>
        <begin position="116"/>
        <end position="143"/>
    </location>
</feature>
<feature type="region of interest" description="Disordered" evidence="1">
    <location>
        <begin position="1"/>
        <end position="67"/>
    </location>
</feature>
<feature type="region of interest" description="Disordered" evidence="1">
    <location>
        <begin position="183"/>
        <end position="263"/>
    </location>
</feature>
<dbReference type="AlphaFoldDB" id="A0A164XPF1"/>
<protein>
    <submittedName>
        <fullName evidence="2">Uncharacterized protein</fullName>
    </submittedName>
</protein>
<feature type="region of interest" description="Disordered" evidence="1">
    <location>
        <begin position="111"/>
        <end position="143"/>
    </location>
</feature>
<dbReference type="Proteomes" id="UP000077755">
    <property type="component" value="Chromosome 5"/>
</dbReference>
<feature type="compositionally biased region" description="Basic and acidic residues" evidence="1">
    <location>
        <begin position="23"/>
        <end position="39"/>
    </location>
</feature>
<reference evidence="2" key="1">
    <citation type="journal article" date="2016" name="Nat. Genet.">
        <title>A high-quality carrot genome assembly provides new insights into carotenoid accumulation and asterid genome evolution.</title>
        <authorList>
            <person name="Iorizzo M."/>
            <person name="Ellison S."/>
            <person name="Senalik D."/>
            <person name="Zeng P."/>
            <person name="Satapoomin P."/>
            <person name="Huang J."/>
            <person name="Bowman M."/>
            <person name="Iovene M."/>
            <person name="Sanseverino W."/>
            <person name="Cavagnaro P."/>
            <person name="Yildiz M."/>
            <person name="Macko-Podgorni A."/>
            <person name="Moranska E."/>
            <person name="Grzebelus E."/>
            <person name="Grzebelus D."/>
            <person name="Ashrafi H."/>
            <person name="Zheng Z."/>
            <person name="Cheng S."/>
            <person name="Spooner D."/>
            <person name="Van Deynze A."/>
            <person name="Simon P."/>
        </authorList>
    </citation>
    <scope>NUCLEOTIDE SEQUENCE [LARGE SCALE GENOMIC DNA]</scope>
    <source>
        <tissue evidence="2">Leaf</tissue>
    </source>
</reference>
<evidence type="ECO:0000313" key="3">
    <source>
        <dbReference type="EMBL" id="WOG99707.1"/>
    </source>
</evidence>
<name>A0A164XPF1_DAUCS</name>
<sequence length="263" mass="28260">MKRPIEADEGDDGNVEGITVQDAENKDGVVEEPTIHTSEKPTLAETHVDVGHSEVSSPNPIDEPQVTSVTQPPFISEILSSTCPTSFFSSFTSRIEDNLILSDVDLPFSHFEEPHSSGSQEPITQSVMDITPPNTEFDQASSRLSSLEEKVTVMNDKLDSHSRSVADGFSKIQAALDSFSKLLHPANLPKGEKNDKSDKGDSDQPRREPQGGASQREIGGASQGEKGNVPEKSQGGATEGKPNKDGSSRKGVQGASALERRHK</sequence>